<comment type="caution">
    <text evidence="2">The sequence shown here is derived from an EMBL/GenBank/DDBJ whole genome shotgun (WGS) entry which is preliminary data.</text>
</comment>
<evidence type="ECO:0000256" key="1">
    <source>
        <dbReference type="SAM" id="Phobius"/>
    </source>
</evidence>
<keyword evidence="1" id="KW-1133">Transmembrane helix</keyword>
<dbReference type="EMBL" id="JAFDVH010000002">
    <property type="protein sequence ID" value="KAG7487833.1"/>
    <property type="molecule type" value="Genomic_DNA"/>
</dbReference>
<proteinExistence type="predicted"/>
<accession>A0A9D3QI13</accession>
<dbReference type="Proteomes" id="UP001046870">
    <property type="component" value="Chromosome 2"/>
</dbReference>
<gene>
    <name evidence="2" type="ORF">MATL_G00027770</name>
</gene>
<sequence length="78" mass="8726">MLFGVVWCRHRLGNSRLAGEQSGCGFGYSFFVLFFCFILQSGFIICGHVLPKLTGMHSLLLLLFSHSVKKDKVSVRGM</sequence>
<dbReference type="AlphaFoldDB" id="A0A9D3QI13"/>
<feature type="transmembrane region" description="Helical" evidence="1">
    <location>
        <begin position="26"/>
        <end position="50"/>
    </location>
</feature>
<keyword evidence="1" id="KW-0812">Transmembrane</keyword>
<protein>
    <submittedName>
        <fullName evidence="2">Uncharacterized protein</fullName>
    </submittedName>
</protein>
<evidence type="ECO:0000313" key="2">
    <source>
        <dbReference type="EMBL" id="KAG7487833.1"/>
    </source>
</evidence>
<keyword evidence="3" id="KW-1185">Reference proteome</keyword>
<reference evidence="2" key="1">
    <citation type="submission" date="2021-01" db="EMBL/GenBank/DDBJ databases">
        <authorList>
            <person name="Zahm M."/>
            <person name="Roques C."/>
            <person name="Cabau C."/>
            <person name="Klopp C."/>
            <person name="Donnadieu C."/>
            <person name="Jouanno E."/>
            <person name="Lampietro C."/>
            <person name="Louis A."/>
            <person name="Herpin A."/>
            <person name="Echchiki A."/>
            <person name="Berthelot C."/>
            <person name="Parey E."/>
            <person name="Roest-Crollius H."/>
            <person name="Braasch I."/>
            <person name="Postlethwait J."/>
            <person name="Bobe J."/>
            <person name="Montfort J."/>
            <person name="Bouchez O."/>
            <person name="Begum T."/>
            <person name="Mejri S."/>
            <person name="Adams A."/>
            <person name="Chen W.-J."/>
            <person name="Guiguen Y."/>
        </authorList>
    </citation>
    <scope>NUCLEOTIDE SEQUENCE</scope>
    <source>
        <strain evidence="2">YG-15Mar2019-1</strain>
        <tissue evidence="2">Brain</tissue>
    </source>
</reference>
<evidence type="ECO:0000313" key="3">
    <source>
        <dbReference type="Proteomes" id="UP001046870"/>
    </source>
</evidence>
<name>A0A9D3QI13_MEGAT</name>
<keyword evidence="1" id="KW-0472">Membrane</keyword>
<organism evidence="2 3">
    <name type="scientific">Megalops atlanticus</name>
    <name type="common">Tarpon</name>
    <name type="synonym">Clupea gigantea</name>
    <dbReference type="NCBI Taxonomy" id="7932"/>
    <lineage>
        <taxon>Eukaryota</taxon>
        <taxon>Metazoa</taxon>
        <taxon>Chordata</taxon>
        <taxon>Craniata</taxon>
        <taxon>Vertebrata</taxon>
        <taxon>Euteleostomi</taxon>
        <taxon>Actinopterygii</taxon>
        <taxon>Neopterygii</taxon>
        <taxon>Teleostei</taxon>
        <taxon>Elopiformes</taxon>
        <taxon>Megalopidae</taxon>
        <taxon>Megalops</taxon>
    </lineage>
</organism>